<dbReference type="RefSeq" id="WP_092734272.1">
    <property type="nucleotide sequence ID" value="NZ_FNPC01000009.1"/>
</dbReference>
<feature type="transmembrane region" description="Helical" evidence="7">
    <location>
        <begin position="258"/>
        <end position="279"/>
    </location>
</feature>
<keyword evidence="4 7" id="KW-0812">Transmembrane</keyword>
<dbReference type="CDD" id="cd06261">
    <property type="entry name" value="TM_PBP2"/>
    <property type="match status" value="1"/>
</dbReference>
<dbReference type="GO" id="GO:0055085">
    <property type="term" value="P:transmembrane transport"/>
    <property type="evidence" value="ECO:0007669"/>
    <property type="project" value="InterPro"/>
</dbReference>
<evidence type="ECO:0000256" key="5">
    <source>
        <dbReference type="ARBA" id="ARBA00022989"/>
    </source>
</evidence>
<evidence type="ECO:0000313" key="11">
    <source>
        <dbReference type="Proteomes" id="UP000199079"/>
    </source>
</evidence>
<protein>
    <submittedName>
        <fullName evidence="10">NitT/TauT family transport system permease protein</fullName>
    </submittedName>
</protein>
<evidence type="ECO:0000256" key="2">
    <source>
        <dbReference type="ARBA" id="ARBA00022448"/>
    </source>
</evidence>
<evidence type="ECO:0000313" key="10">
    <source>
        <dbReference type="EMBL" id="SDY75588.1"/>
    </source>
</evidence>
<feature type="domain" description="ABC transmembrane type-1" evidence="9">
    <location>
        <begin position="96"/>
        <end position="276"/>
    </location>
</feature>
<feature type="compositionally biased region" description="Polar residues" evidence="8">
    <location>
        <begin position="13"/>
        <end position="24"/>
    </location>
</feature>
<dbReference type="Proteomes" id="UP000199079">
    <property type="component" value="Unassembled WGS sequence"/>
</dbReference>
<dbReference type="Gene3D" id="1.10.3720.10">
    <property type="entry name" value="MetI-like"/>
    <property type="match status" value="1"/>
</dbReference>
<evidence type="ECO:0000256" key="4">
    <source>
        <dbReference type="ARBA" id="ARBA00022692"/>
    </source>
</evidence>
<evidence type="ECO:0000256" key="3">
    <source>
        <dbReference type="ARBA" id="ARBA00022475"/>
    </source>
</evidence>
<feature type="transmembrane region" description="Helical" evidence="7">
    <location>
        <begin position="144"/>
        <end position="172"/>
    </location>
</feature>
<gene>
    <name evidence="10" type="ORF">SAMN05216564_10984</name>
</gene>
<dbReference type="InterPro" id="IPR035906">
    <property type="entry name" value="MetI-like_sf"/>
</dbReference>
<dbReference type="SUPFAM" id="SSF161098">
    <property type="entry name" value="MetI-like"/>
    <property type="match status" value="1"/>
</dbReference>
<feature type="transmembrane region" description="Helical" evidence="7">
    <location>
        <begin position="100"/>
        <end position="123"/>
    </location>
</feature>
<sequence>MGTDDTPAVAGSEITSDPDASNPESDPETIPGSIRESIAESVASRRAGYGAVGLAAFVAIWHLVSLTQPSYVLPTPAAVGATFIEEAASGGLTVAIGQSVLHWIPGTIAGTTLGVAAGVIAGWSRTADDLTSPVVRLLRPVPPLALIGFAIAWFGINHAGAAFIIAIGAFWINFYAAYGGVEGVSEDLLDVGRSLGISGDRELLRHIVIPAASPEILTGIRTGIGRCWMLVVAAEIFGVPGIGRRILRASNNLQVDVVIAYILVLSLLFLLVDATFRAVQRRLLVWRGEAR</sequence>
<keyword evidence="2 7" id="KW-0813">Transport</keyword>
<dbReference type="PROSITE" id="PS50928">
    <property type="entry name" value="ABC_TM1"/>
    <property type="match status" value="1"/>
</dbReference>
<comment type="subcellular location">
    <subcellularLocation>
        <location evidence="1 7">Cell membrane</location>
        <topology evidence="1 7">Multi-pass membrane protein</topology>
    </subcellularLocation>
</comment>
<evidence type="ECO:0000256" key="1">
    <source>
        <dbReference type="ARBA" id="ARBA00004651"/>
    </source>
</evidence>
<keyword evidence="5 7" id="KW-1133">Transmembrane helix</keyword>
<dbReference type="OrthoDB" id="50379at2157"/>
<feature type="region of interest" description="Disordered" evidence="8">
    <location>
        <begin position="1"/>
        <end position="31"/>
    </location>
</feature>
<reference evidence="11" key="1">
    <citation type="submission" date="2016-10" db="EMBL/GenBank/DDBJ databases">
        <authorList>
            <person name="Varghese N."/>
            <person name="Submissions S."/>
        </authorList>
    </citation>
    <scope>NUCLEOTIDE SEQUENCE [LARGE SCALE GENOMIC DNA]</scope>
    <source>
        <strain evidence="11">DC30,IBRC 10041,KCTC 4046</strain>
    </source>
</reference>
<dbReference type="EMBL" id="FNPC01000009">
    <property type="protein sequence ID" value="SDY75588.1"/>
    <property type="molecule type" value="Genomic_DNA"/>
</dbReference>
<dbReference type="AlphaFoldDB" id="A0A1H3MGW7"/>
<dbReference type="PANTHER" id="PTHR30151">
    <property type="entry name" value="ALKANE SULFONATE ABC TRANSPORTER-RELATED, MEMBRANE SUBUNIT"/>
    <property type="match status" value="1"/>
</dbReference>
<dbReference type="InterPro" id="IPR000515">
    <property type="entry name" value="MetI-like"/>
</dbReference>
<keyword evidence="11" id="KW-1185">Reference proteome</keyword>
<organism evidence="10 11">
    <name type="scientific">Halopenitus persicus</name>
    <dbReference type="NCBI Taxonomy" id="1048396"/>
    <lineage>
        <taxon>Archaea</taxon>
        <taxon>Methanobacteriati</taxon>
        <taxon>Methanobacteriota</taxon>
        <taxon>Stenosarchaea group</taxon>
        <taxon>Halobacteria</taxon>
        <taxon>Halobacteriales</taxon>
        <taxon>Haloferacaceae</taxon>
        <taxon>Halopenitus</taxon>
    </lineage>
</organism>
<evidence type="ECO:0000256" key="8">
    <source>
        <dbReference type="SAM" id="MobiDB-lite"/>
    </source>
</evidence>
<evidence type="ECO:0000256" key="6">
    <source>
        <dbReference type="ARBA" id="ARBA00023136"/>
    </source>
</evidence>
<accession>A0A1H3MGW7</accession>
<dbReference type="PANTHER" id="PTHR30151:SF0">
    <property type="entry name" value="ABC TRANSPORTER PERMEASE PROTEIN MJ0413-RELATED"/>
    <property type="match status" value="1"/>
</dbReference>
<dbReference type="GO" id="GO:0005886">
    <property type="term" value="C:plasma membrane"/>
    <property type="evidence" value="ECO:0007669"/>
    <property type="project" value="UniProtKB-SubCell"/>
</dbReference>
<feature type="transmembrane region" description="Helical" evidence="7">
    <location>
        <begin position="47"/>
        <end position="64"/>
    </location>
</feature>
<proteinExistence type="inferred from homology"/>
<comment type="similarity">
    <text evidence="7">Belongs to the binding-protein-dependent transport system permease family.</text>
</comment>
<evidence type="ECO:0000259" key="9">
    <source>
        <dbReference type="PROSITE" id="PS50928"/>
    </source>
</evidence>
<keyword evidence="6 7" id="KW-0472">Membrane</keyword>
<keyword evidence="3" id="KW-1003">Cell membrane</keyword>
<name>A0A1H3MGW7_9EURY</name>
<evidence type="ECO:0000256" key="7">
    <source>
        <dbReference type="RuleBase" id="RU363032"/>
    </source>
</evidence>
<dbReference type="Pfam" id="PF00528">
    <property type="entry name" value="BPD_transp_1"/>
    <property type="match status" value="1"/>
</dbReference>